<evidence type="ECO:0000256" key="2">
    <source>
        <dbReference type="SAM" id="MobiDB-lite"/>
    </source>
</evidence>
<feature type="compositionally biased region" description="Basic and acidic residues" evidence="2">
    <location>
        <begin position="305"/>
        <end position="321"/>
    </location>
</feature>
<name>A0A813WFX0_9BILA</name>
<feature type="compositionally biased region" description="Low complexity" evidence="2">
    <location>
        <begin position="728"/>
        <end position="739"/>
    </location>
</feature>
<feature type="region of interest" description="Disordered" evidence="2">
    <location>
        <begin position="1"/>
        <end position="23"/>
    </location>
</feature>
<dbReference type="PANTHER" id="PTHR12353:SF1">
    <property type="entry name" value="DISKS LARGE-ASSOCIATED PROTEIN 5"/>
    <property type="match status" value="1"/>
</dbReference>
<dbReference type="InterPro" id="IPR005026">
    <property type="entry name" value="SAPAP"/>
</dbReference>
<feature type="compositionally biased region" description="Low complexity" evidence="2">
    <location>
        <begin position="289"/>
        <end position="303"/>
    </location>
</feature>
<dbReference type="Pfam" id="PF03359">
    <property type="entry name" value="GKAP"/>
    <property type="match status" value="1"/>
</dbReference>
<dbReference type="Proteomes" id="UP000663829">
    <property type="component" value="Unassembled WGS sequence"/>
</dbReference>
<feature type="compositionally biased region" description="Basic and acidic residues" evidence="2">
    <location>
        <begin position="89"/>
        <end position="105"/>
    </location>
</feature>
<sequence length="1186" mass="134833">MLDTGVSASVQIANDSTPRPRWPRKWTTLGGRATISNVVYDPSNFDELSNGHSYSKTNGNGKVNGSAPFTSQHHPSLWRKASTISRTTTNDKDQKVNGNGIDDHLGSGTSSLKKSRSLMNVLRSKLNSPAVLRRFRTKSRESVKYTIQHLPHQQQHDGNDFDYTDHVAPTKEDNNNTTDRSKQQQQQQRLLINEIKQKSSSLPKSKCTSSYATTGTGKKKKPSLPTADDPPNNNGNEKPQHKTRERSRIRDPSPMRRFANRIVQITTGKQSSENNHNKEKKDKDKRKSVSPSAKSSCSTTTKSIDGSREGTIEKGHVDNNHKQASTSEVIENINARYDEIRARYGISANAKRIATTSIAINDHPYASPRKDDVDKLSPAQRLKEILGQEPPMNDLDTIFNPSSLLSDISEPLDKINKQNSKILNDTDSLVVNRSLSTISMNGSMRSTMTIDNSFHPQYTKLILTDTDPLSVARKQSNIKLNCMLSGYGFQNPFSQQNKDHDLFKFHHYHDVGTIKYDFGNRDSLRKTMFTRIRPLSRSIDSVKNIQEQQNMLPTTITQVNKDYEQKESETIDHYQLPIETLHSVESNVDTIYKNENACLDLDDDVENVTLLNIPLKSNSQHDVYRLAFEDEKSDEILNELKIVEPDFDQSVEENNKNNVIREVAEIINNIMSDSEENNSPTASNKIKVTCHIGTESSDKNLPIVNQPTVKVTSYVNNNRSNDSDKQQSPSPVVSSPTSSNYDELMLNFQNLNITETNHHQENYDNNVDDIDKNLAEAVERALTVARDFSIETQQDNDNENIMNRSLIEMTERAISSTMKLNMNDDFEDPSSHYEVPNNNELLSNVNNNDQINSNFNRQIESPTVELVDRTGEIFEDGFYKSSPLYHSQSLTDTDQQQFSTNSAVIACEGWENKDAMVGPTCENLWSFVDEITRKTKELIENDESRTADLPPSINQNGKHHYENEDNNYLQNSEENFVDEHFRDAILSQVDENYHISQHDNKTKDGRTLLSLLDQAEKVLKDKVSIYNKVIDEDNNRNYILVAIGEANLLFRGKLKQFRDLCNQNLTKKTPGEPIPLDSDLEGFWEITYPLIDKCKLKFDHINERRSKNWIQVEKEIDPNDVNCRPRVHLDAKIKSKIPAKKTSTTTDNKSARLRQMIEEKRRLASIEHSATNGNSTDMIQIFTSKQ</sequence>
<feature type="region of interest" description="Disordered" evidence="2">
    <location>
        <begin position="148"/>
        <end position="325"/>
    </location>
</feature>
<feature type="compositionally biased region" description="Basic and acidic residues" evidence="2">
    <location>
        <begin position="275"/>
        <end position="287"/>
    </location>
</feature>
<keyword evidence="5" id="KW-1185">Reference proteome</keyword>
<evidence type="ECO:0000313" key="3">
    <source>
        <dbReference type="EMBL" id="CAF0855355.1"/>
    </source>
</evidence>
<proteinExistence type="inferred from homology"/>
<reference evidence="3" key="1">
    <citation type="submission" date="2021-02" db="EMBL/GenBank/DDBJ databases">
        <authorList>
            <person name="Nowell W R."/>
        </authorList>
    </citation>
    <scope>NUCLEOTIDE SEQUENCE</scope>
</reference>
<feature type="region of interest" description="Disordered" evidence="2">
    <location>
        <begin position="714"/>
        <end position="740"/>
    </location>
</feature>
<dbReference type="Proteomes" id="UP000681722">
    <property type="component" value="Unassembled WGS sequence"/>
</dbReference>
<feature type="compositionally biased region" description="Basic and acidic residues" evidence="2">
    <location>
        <begin position="238"/>
        <end position="254"/>
    </location>
</feature>
<feature type="compositionally biased region" description="Polar residues" evidence="2">
    <location>
        <begin position="51"/>
        <end position="74"/>
    </location>
</feature>
<evidence type="ECO:0000313" key="5">
    <source>
        <dbReference type="Proteomes" id="UP000663829"/>
    </source>
</evidence>
<dbReference type="GO" id="GO:0023052">
    <property type="term" value="P:signaling"/>
    <property type="evidence" value="ECO:0007669"/>
    <property type="project" value="InterPro"/>
</dbReference>
<dbReference type="EMBL" id="CAJOBC010000963">
    <property type="protein sequence ID" value="CAF3643108.1"/>
    <property type="molecule type" value="Genomic_DNA"/>
</dbReference>
<dbReference type="PANTHER" id="PTHR12353">
    <property type="entry name" value="DISKS LARGE-ASSOCIATED PROTEIN DAP SAP90/PSD-95-ASSOCIATED PROTEIN"/>
    <property type="match status" value="1"/>
</dbReference>
<feature type="compositionally biased region" description="Low complexity" evidence="2">
    <location>
        <begin position="198"/>
        <end position="210"/>
    </location>
</feature>
<feature type="compositionally biased region" description="Basic and acidic residues" evidence="2">
    <location>
        <begin position="154"/>
        <end position="182"/>
    </location>
</feature>
<organism evidence="3 5">
    <name type="scientific">Didymodactylos carnosus</name>
    <dbReference type="NCBI Taxonomy" id="1234261"/>
    <lineage>
        <taxon>Eukaryota</taxon>
        <taxon>Metazoa</taxon>
        <taxon>Spiralia</taxon>
        <taxon>Gnathifera</taxon>
        <taxon>Rotifera</taxon>
        <taxon>Eurotatoria</taxon>
        <taxon>Bdelloidea</taxon>
        <taxon>Philodinida</taxon>
        <taxon>Philodinidae</taxon>
        <taxon>Didymodactylos</taxon>
    </lineage>
</organism>
<accession>A0A813WFX0</accession>
<evidence type="ECO:0000256" key="1">
    <source>
        <dbReference type="ARBA" id="ARBA00008839"/>
    </source>
</evidence>
<dbReference type="AlphaFoldDB" id="A0A813WFX0"/>
<evidence type="ECO:0000313" key="4">
    <source>
        <dbReference type="EMBL" id="CAF3643108.1"/>
    </source>
</evidence>
<protein>
    <submittedName>
        <fullName evidence="3">Uncharacterized protein</fullName>
    </submittedName>
</protein>
<comment type="similarity">
    <text evidence="1">Belongs to the SAPAP family.</text>
</comment>
<comment type="caution">
    <text evidence="3">The sequence shown here is derived from an EMBL/GenBank/DDBJ whole genome shotgun (WGS) entry which is preliminary data.</text>
</comment>
<dbReference type="EMBL" id="CAJNOQ010000963">
    <property type="protein sequence ID" value="CAF0855355.1"/>
    <property type="molecule type" value="Genomic_DNA"/>
</dbReference>
<feature type="compositionally biased region" description="Polar residues" evidence="2">
    <location>
        <begin position="1"/>
        <end position="17"/>
    </location>
</feature>
<feature type="region of interest" description="Disordered" evidence="2">
    <location>
        <begin position="51"/>
        <end position="114"/>
    </location>
</feature>
<gene>
    <name evidence="3" type="ORF">GPM918_LOCUS6298</name>
    <name evidence="4" type="ORF">SRO942_LOCUS6298</name>
</gene>
<dbReference type="OrthoDB" id="10023951at2759"/>